<dbReference type="EMBL" id="JADPUN010000175">
    <property type="protein sequence ID" value="MBF9130915.1"/>
    <property type="molecule type" value="Genomic_DNA"/>
</dbReference>
<keyword evidence="2" id="KW-1133">Transmembrane helix</keyword>
<dbReference type="RefSeq" id="WP_196202480.1">
    <property type="nucleotide sequence ID" value="NZ_JADPUN010000175.1"/>
</dbReference>
<keyword evidence="2" id="KW-0812">Transmembrane</keyword>
<feature type="transmembrane region" description="Helical" evidence="2">
    <location>
        <begin position="456"/>
        <end position="474"/>
    </location>
</feature>
<organism evidence="4 5">
    <name type="scientific">Plantactinospora alkalitolerans</name>
    <dbReference type="NCBI Taxonomy" id="2789879"/>
    <lineage>
        <taxon>Bacteria</taxon>
        <taxon>Bacillati</taxon>
        <taxon>Actinomycetota</taxon>
        <taxon>Actinomycetes</taxon>
        <taxon>Micromonosporales</taxon>
        <taxon>Micromonosporaceae</taxon>
        <taxon>Plantactinospora</taxon>
    </lineage>
</organism>
<dbReference type="InterPro" id="IPR025711">
    <property type="entry name" value="PepSY"/>
</dbReference>
<proteinExistence type="predicted"/>
<feature type="transmembrane region" description="Helical" evidence="2">
    <location>
        <begin position="180"/>
        <end position="197"/>
    </location>
</feature>
<feature type="region of interest" description="Disordered" evidence="1">
    <location>
        <begin position="271"/>
        <end position="295"/>
    </location>
</feature>
<evidence type="ECO:0000259" key="3">
    <source>
        <dbReference type="Pfam" id="PF03413"/>
    </source>
</evidence>
<evidence type="ECO:0000256" key="2">
    <source>
        <dbReference type="SAM" id="Phobius"/>
    </source>
</evidence>
<keyword evidence="5" id="KW-1185">Reference proteome</keyword>
<feature type="region of interest" description="Disordered" evidence="1">
    <location>
        <begin position="1"/>
        <end position="27"/>
    </location>
</feature>
<protein>
    <submittedName>
        <fullName evidence="4">PepSY domain-containing protein</fullName>
    </submittedName>
</protein>
<feature type="compositionally biased region" description="Gly residues" evidence="1">
    <location>
        <begin position="281"/>
        <end position="291"/>
    </location>
</feature>
<accession>A0ABS0GXJ1</accession>
<dbReference type="PANTHER" id="PTHR34219">
    <property type="entry name" value="IRON-REGULATED INNER MEMBRANE PROTEIN-RELATED"/>
    <property type="match status" value="1"/>
</dbReference>
<gene>
    <name evidence="4" type="ORF">I0C86_18405</name>
</gene>
<dbReference type="PANTHER" id="PTHR34219:SF1">
    <property type="entry name" value="PEPSY DOMAIN-CONTAINING PROTEIN"/>
    <property type="match status" value="1"/>
</dbReference>
<feature type="domain" description="PepSY" evidence="3">
    <location>
        <begin position="90"/>
        <end position="146"/>
    </location>
</feature>
<keyword evidence="2" id="KW-0472">Membrane</keyword>
<sequence length="493" mass="51858">MSVISAATAGATGPVSEPAEASTPSAPGSQPYGFGPLLLRLHFYAGVLVAPFLVVAALTGLAFTVSPQLDGMAYGAELRAEADGRSARPVSEQVAAAIAAHPEGTLSAVTPGDQGATTKVVFNLPELGENQHTVYVDPYTGRVLGQLTTWFGATPLTTWLDDLHRNLHLGVVGRHYSELAASWLWIIALGGLALWWRRHRGARGRARRLLLPDLTARKGVRRTRGWHASTGVWLLIGLLILSATGLTWSRYAGAHFSSALEALDAGRPELSTTLTGAAGPDSGGGHHGGPAGATPVDPAAIDQVLRIARTDGLDGPVEIGAPADASSAWTVTQVDDVWPVRKDGVAVDAAVGTVVSRNDYADWPVLAKLSSLGIMAHMGVLFGPVNQILLAALAVGLLCVIFWGYRMWWHRRPTRADRRAIVGASPVARGAWWGLPAWAIVVGLPTVFLLGWALPMFGGTLLGFLAVDLVVAAVRRRGRRDIATPISPAPAGS</sequence>
<feature type="transmembrane region" description="Helical" evidence="2">
    <location>
        <begin position="226"/>
        <end position="248"/>
    </location>
</feature>
<comment type="caution">
    <text evidence="4">The sequence shown here is derived from an EMBL/GenBank/DDBJ whole genome shotgun (WGS) entry which is preliminary data.</text>
</comment>
<feature type="transmembrane region" description="Helical" evidence="2">
    <location>
        <begin position="388"/>
        <end position="409"/>
    </location>
</feature>
<evidence type="ECO:0000256" key="1">
    <source>
        <dbReference type="SAM" id="MobiDB-lite"/>
    </source>
</evidence>
<dbReference type="Proteomes" id="UP000638560">
    <property type="component" value="Unassembled WGS sequence"/>
</dbReference>
<reference evidence="4 5" key="1">
    <citation type="submission" date="2020-11" db="EMBL/GenBank/DDBJ databases">
        <title>A novel isolate from a Black sea contaminated sediment with potential to produce alkanes: Plantactinospora alkalitolerans sp. nov.</title>
        <authorList>
            <person name="Carro L."/>
            <person name="Veyisoglu A."/>
            <person name="Guven K."/>
            <person name="Schumann P."/>
            <person name="Klenk H.-P."/>
            <person name="Sahin N."/>
        </authorList>
    </citation>
    <scope>NUCLEOTIDE SEQUENCE [LARGE SCALE GENOMIC DNA]</scope>
    <source>
        <strain evidence="4 5">S1510</strain>
    </source>
</reference>
<feature type="transmembrane region" description="Helical" evidence="2">
    <location>
        <begin position="430"/>
        <end position="450"/>
    </location>
</feature>
<name>A0ABS0GXJ1_9ACTN</name>
<evidence type="ECO:0000313" key="4">
    <source>
        <dbReference type="EMBL" id="MBF9130915.1"/>
    </source>
</evidence>
<evidence type="ECO:0000313" key="5">
    <source>
        <dbReference type="Proteomes" id="UP000638560"/>
    </source>
</evidence>
<dbReference type="InterPro" id="IPR005625">
    <property type="entry name" value="PepSY-ass_TM"/>
</dbReference>
<dbReference type="Pfam" id="PF03929">
    <property type="entry name" value="PepSY_TM"/>
    <property type="match status" value="1"/>
</dbReference>
<feature type="transmembrane region" description="Helical" evidence="2">
    <location>
        <begin position="42"/>
        <end position="65"/>
    </location>
</feature>
<dbReference type="Pfam" id="PF03413">
    <property type="entry name" value="PepSY"/>
    <property type="match status" value="1"/>
</dbReference>